<feature type="domain" description="Histidine kinase" evidence="14">
    <location>
        <begin position="744"/>
        <end position="967"/>
    </location>
</feature>
<evidence type="ECO:0000259" key="14">
    <source>
        <dbReference type="PROSITE" id="PS50109"/>
    </source>
</evidence>
<feature type="domain" description="PAS" evidence="16">
    <location>
        <begin position="355"/>
        <end position="429"/>
    </location>
</feature>
<feature type="domain" description="PAC" evidence="17">
    <location>
        <begin position="677"/>
        <end position="731"/>
    </location>
</feature>
<dbReference type="InterPro" id="IPR000014">
    <property type="entry name" value="PAS"/>
</dbReference>
<dbReference type="EC" id="2.7.13.3" evidence="3"/>
<dbReference type="GO" id="GO:0000155">
    <property type="term" value="F:phosphorelay sensor kinase activity"/>
    <property type="evidence" value="ECO:0007669"/>
    <property type="project" value="InterPro"/>
</dbReference>
<comment type="subcellular location">
    <subcellularLocation>
        <location evidence="2">Cell membrane</location>
        <topology evidence="2">Multi-pass membrane protein</topology>
    </subcellularLocation>
</comment>
<keyword evidence="11" id="KW-1133">Transmembrane helix</keyword>
<comment type="catalytic activity">
    <reaction evidence="1">
        <text>ATP + protein L-histidine = ADP + protein N-phospho-L-histidine.</text>
        <dbReference type="EC" id="2.7.13.3"/>
    </reaction>
</comment>
<dbReference type="Gene3D" id="3.40.50.2300">
    <property type="match status" value="1"/>
</dbReference>
<dbReference type="AlphaFoldDB" id="A0A5D3WKF6"/>
<keyword evidence="19" id="KW-1185">Reference proteome</keyword>
<keyword evidence="8" id="KW-0547">Nucleotide-binding</keyword>
<gene>
    <name evidence="18" type="ORF">EDC39_105207</name>
</gene>
<feature type="modified residue" description="4-aspartylphosphate" evidence="13">
    <location>
        <position position="1039"/>
    </location>
</feature>
<dbReference type="InterPro" id="IPR005467">
    <property type="entry name" value="His_kinase_dom"/>
</dbReference>
<feature type="domain" description="PAC" evidence="17">
    <location>
        <begin position="559"/>
        <end position="609"/>
    </location>
</feature>
<evidence type="ECO:0000256" key="4">
    <source>
        <dbReference type="ARBA" id="ARBA00022475"/>
    </source>
</evidence>
<organism evidence="18 19">
    <name type="scientific">Geothermobacter ehrlichii</name>
    <dbReference type="NCBI Taxonomy" id="213224"/>
    <lineage>
        <taxon>Bacteria</taxon>
        <taxon>Pseudomonadati</taxon>
        <taxon>Thermodesulfobacteriota</taxon>
        <taxon>Desulfuromonadia</taxon>
        <taxon>Desulfuromonadales</taxon>
        <taxon>Geothermobacteraceae</taxon>
        <taxon>Geothermobacter</taxon>
    </lineage>
</organism>
<dbReference type="Gene3D" id="3.30.450.20">
    <property type="entry name" value="PAS domain"/>
    <property type="match status" value="5"/>
</dbReference>
<dbReference type="SUPFAM" id="SSF55874">
    <property type="entry name" value="ATPase domain of HSP90 chaperone/DNA topoisomerase II/histidine kinase"/>
    <property type="match status" value="1"/>
</dbReference>
<dbReference type="InterPro" id="IPR000700">
    <property type="entry name" value="PAS-assoc_C"/>
</dbReference>
<evidence type="ECO:0000256" key="8">
    <source>
        <dbReference type="ARBA" id="ARBA00022741"/>
    </source>
</evidence>
<evidence type="ECO:0000313" key="19">
    <source>
        <dbReference type="Proteomes" id="UP000324159"/>
    </source>
</evidence>
<keyword evidence="9" id="KW-0418">Kinase</keyword>
<dbReference type="PANTHER" id="PTHR43065:SF42">
    <property type="entry name" value="TWO-COMPONENT SENSOR PPRA"/>
    <property type="match status" value="1"/>
</dbReference>
<sequence length="1107" mass="122789">MIPRWMKIALSASVLALLAGIFLYGRTEIEREMTRLLSQETLNVNLGSSVLARNLESISRDLSFLSTYSALKNALDDPSSKSLQLLANDFANFSRSKGIYDQIRWLDETGMEIVRVDYAEGKAVVVPTSKLQSKGKRYYFTGTFKLQPGEVFVSPLDLNIEQGKVEVPFKPMLRVATPVTDSQGAKRGIVILNYYGRNMLDAFAEATSHIADHIMLVNGEGYWLKSPNPADEWGFMFKKPELSLAVRNPEAWEKISASDNGQIQMSDGLWTWQTVYPLLAGQKSSTGAADSFAQSRGEIENKKYVWKSVAHLPREALTTVRQAIWLKLGGVAVVLLSLLGLGSRELAKIWAAMRADAELHNIMMKAIGDGVIATDVRGRVKLLNPVAEALTGWTDAEARGKQVEEVFRLVHEETGEKAEDLIAKVLRDGHLMLGLATNTLLIAKDGVERPIAASAIPIRNVQGDITSVVLVFRNQSEKRQAEEAQRLLAETIRASLNEIYIFAADTLRFLFINDAALRNLGYTMAQMLEMTPLDLKPTFTRETFEELIAPLRRHELQRLVFETEYRRVDGSMYPVEVHLQLIESAGPPVFRALVTDITERKRAEAERERLIAAIEHVGEIIFITDLAGTIQYVNPAFEAITGYTREEVLGQTPRILKSGEHGQSFYRDLWGTITSGKTWQGRIVDKRKDGTLFTVDATISPVKDRSGQIVSYVAVKRDITEYLQVATQLQQAQKMESVGRLAGGVAHDFNNMLSVILGCAEIAMGRVDPTRPLFPILLEIRKAAERSADITRQLLGFARRQMVEPKVLDLNKTVEGTLKILRRLIGENIDLVWLPDSGVGQVKMDPAQINQILANLCVNAQDAIADTGKITIETRNVTFDNDYCARHTGSIPGKYVLLAVSDNGCGMDKETLANIFEPFFTTKETGQGTGLGLATVYGIVKQNNGFINVYSEPGHGTTFKIYLPRYQGEARLPRQDGHGVTAPCGQETILLVEDEPAILDATKTMLEQQGYTVLPASSPGEALRLAEAHSGEIHLLMTDVIMPEMNGRDLARNLTALYPNLKSLFMSGYTANVIAHHGVLNENVNFIPKPFGMQALCVKVREVLDRK</sequence>
<keyword evidence="11" id="KW-0472">Membrane</keyword>
<dbReference type="Gene3D" id="3.30.565.10">
    <property type="entry name" value="Histidine kinase-like ATPase, C-terminal domain"/>
    <property type="match status" value="1"/>
</dbReference>
<evidence type="ECO:0000256" key="1">
    <source>
        <dbReference type="ARBA" id="ARBA00000085"/>
    </source>
</evidence>
<feature type="domain" description="Response regulatory" evidence="15">
    <location>
        <begin position="988"/>
        <end position="1104"/>
    </location>
</feature>
<reference evidence="18 19" key="1">
    <citation type="submission" date="2019-07" db="EMBL/GenBank/DDBJ databases">
        <title>Genomic Encyclopedia of Type Strains, Phase IV (KMG-IV): sequencing the most valuable type-strain genomes for metagenomic binning, comparative biology and taxonomic classification.</title>
        <authorList>
            <person name="Goeker M."/>
        </authorList>
    </citation>
    <scope>NUCLEOTIDE SEQUENCE [LARGE SCALE GENOMIC DNA]</scope>
    <source>
        <strain evidence="18 19">SS015</strain>
    </source>
</reference>
<dbReference type="InterPro" id="IPR029151">
    <property type="entry name" value="Sensor-like_sf"/>
</dbReference>
<dbReference type="GO" id="GO:0005886">
    <property type="term" value="C:plasma membrane"/>
    <property type="evidence" value="ECO:0007669"/>
    <property type="project" value="UniProtKB-SubCell"/>
</dbReference>
<dbReference type="PROSITE" id="PS50109">
    <property type="entry name" value="HIS_KIN"/>
    <property type="match status" value="1"/>
</dbReference>
<dbReference type="InterPro" id="IPR003661">
    <property type="entry name" value="HisK_dim/P_dom"/>
</dbReference>
<dbReference type="InterPro" id="IPR036890">
    <property type="entry name" value="HATPase_C_sf"/>
</dbReference>
<dbReference type="SUPFAM" id="SSF52172">
    <property type="entry name" value="CheY-like"/>
    <property type="match status" value="1"/>
</dbReference>
<evidence type="ECO:0000259" key="15">
    <source>
        <dbReference type="PROSITE" id="PS50110"/>
    </source>
</evidence>
<evidence type="ECO:0000256" key="13">
    <source>
        <dbReference type="PROSITE-ProRule" id="PRU00169"/>
    </source>
</evidence>
<keyword evidence="7" id="KW-0812">Transmembrane</keyword>
<dbReference type="InterPro" id="IPR011006">
    <property type="entry name" value="CheY-like_superfamily"/>
</dbReference>
<evidence type="ECO:0000256" key="10">
    <source>
        <dbReference type="ARBA" id="ARBA00022840"/>
    </source>
</evidence>
<comment type="caution">
    <text evidence="18">The sequence shown here is derived from an EMBL/GenBank/DDBJ whole genome shotgun (WGS) entry which is preliminary data.</text>
</comment>
<dbReference type="CDD" id="cd00130">
    <property type="entry name" value="PAS"/>
    <property type="match status" value="3"/>
</dbReference>
<evidence type="ECO:0000313" key="18">
    <source>
        <dbReference type="EMBL" id="TYO98838.1"/>
    </source>
</evidence>
<dbReference type="InterPro" id="IPR035965">
    <property type="entry name" value="PAS-like_dom_sf"/>
</dbReference>
<dbReference type="OrthoDB" id="9815750at2"/>
<dbReference type="CDD" id="cd00082">
    <property type="entry name" value="HisKA"/>
    <property type="match status" value="1"/>
</dbReference>
<dbReference type="PROSITE" id="PS50113">
    <property type="entry name" value="PAC"/>
    <property type="match status" value="3"/>
</dbReference>
<keyword evidence="5 13" id="KW-0597">Phosphoprotein</keyword>
<dbReference type="EMBL" id="VNIB01000005">
    <property type="protein sequence ID" value="TYO98838.1"/>
    <property type="molecule type" value="Genomic_DNA"/>
</dbReference>
<dbReference type="GO" id="GO:0006355">
    <property type="term" value="P:regulation of DNA-templated transcription"/>
    <property type="evidence" value="ECO:0007669"/>
    <property type="project" value="InterPro"/>
</dbReference>
<dbReference type="PROSITE" id="PS50110">
    <property type="entry name" value="RESPONSE_REGULATORY"/>
    <property type="match status" value="1"/>
</dbReference>
<dbReference type="InterPro" id="IPR036097">
    <property type="entry name" value="HisK_dim/P_sf"/>
</dbReference>
<dbReference type="Pfam" id="PF00989">
    <property type="entry name" value="PAS"/>
    <property type="match status" value="1"/>
</dbReference>
<evidence type="ECO:0000256" key="7">
    <source>
        <dbReference type="ARBA" id="ARBA00022692"/>
    </source>
</evidence>
<dbReference type="Pfam" id="PF00072">
    <property type="entry name" value="Response_reg"/>
    <property type="match status" value="1"/>
</dbReference>
<evidence type="ECO:0000256" key="9">
    <source>
        <dbReference type="ARBA" id="ARBA00022777"/>
    </source>
</evidence>
<accession>A0A5D3WKF6</accession>
<dbReference type="Pfam" id="PF02518">
    <property type="entry name" value="HATPase_c"/>
    <property type="match status" value="1"/>
</dbReference>
<dbReference type="InterPro" id="IPR001789">
    <property type="entry name" value="Sig_transdc_resp-reg_receiver"/>
</dbReference>
<dbReference type="PROSITE" id="PS50112">
    <property type="entry name" value="PAS"/>
    <property type="match status" value="2"/>
</dbReference>
<dbReference type="SMART" id="SM00387">
    <property type="entry name" value="HATPase_c"/>
    <property type="match status" value="1"/>
</dbReference>
<dbReference type="InterPro" id="IPR048760">
    <property type="entry name" value="VP0354-like_sensor_dom"/>
</dbReference>
<feature type="domain" description="PAC" evidence="17">
    <location>
        <begin position="435"/>
        <end position="487"/>
    </location>
</feature>
<evidence type="ECO:0000259" key="16">
    <source>
        <dbReference type="PROSITE" id="PS50112"/>
    </source>
</evidence>
<protein>
    <recommendedName>
        <fullName evidence="3">histidine kinase</fullName>
        <ecNumber evidence="3">2.7.13.3</ecNumber>
    </recommendedName>
</protein>
<dbReference type="SUPFAM" id="SSF47384">
    <property type="entry name" value="Homodimeric domain of signal transducing histidine kinase"/>
    <property type="match status" value="1"/>
</dbReference>
<dbReference type="NCBIfam" id="TIGR00229">
    <property type="entry name" value="sensory_box"/>
    <property type="match status" value="3"/>
</dbReference>
<evidence type="ECO:0000256" key="12">
    <source>
        <dbReference type="ARBA" id="ARBA00023012"/>
    </source>
</evidence>
<dbReference type="InterPro" id="IPR003594">
    <property type="entry name" value="HATPase_dom"/>
</dbReference>
<dbReference type="Pfam" id="PF13426">
    <property type="entry name" value="PAS_9"/>
    <property type="match status" value="2"/>
</dbReference>
<keyword evidence="4" id="KW-1003">Cell membrane</keyword>
<dbReference type="PRINTS" id="PR00344">
    <property type="entry name" value="BCTRLSENSOR"/>
</dbReference>
<evidence type="ECO:0000256" key="3">
    <source>
        <dbReference type="ARBA" id="ARBA00012438"/>
    </source>
</evidence>
<dbReference type="InterPro" id="IPR004358">
    <property type="entry name" value="Sig_transdc_His_kin-like_C"/>
</dbReference>
<dbReference type="SMART" id="SM00086">
    <property type="entry name" value="PAC"/>
    <property type="match status" value="3"/>
</dbReference>
<feature type="domain" description="PAS" evidence="16">
    <location>
        <begin position="606"/>
        <end position="652"/>
    </location>
</feature>
<dbReference type="GO" id="GO:0005524">
    <property type="term" value="F:ATP binding"/>
    <property type="evidence" value="ECO:0007669"/>
    <property type="project" value="UniProtKB-KW"/>
</dbReference>
<keyword evidence="10" id="KW-0067">ATP-binding</keyword>
<dbReference type="Gene3D" id="1.10.287.130">
    <property type="match status" value="1"/>
</dbReference>
<name>A0A5D3WKF6_9BACT</name>
<evidence type="ECO:0000256" key="6">
    <source>
        <dbReference type="ARBA" id="ARBA00022679"/>
    </source>
</evidence>
<evidence type="ECO:0000259" key="17">
    <source>
        <dbReference type="PROSITE" id="PS50113"/>
    </source>
</evidence>
<dbReference type="SUPFAM" id="SSF55785">
    <property type="entry name" value="PYP-like sensor domain (PAS domain)"/>
    <property type="match status" value="3"/>
</dbReference>
<dbReference type="InterPro" id="IPR001610">
    <property type="entry name" value="PAC"/>
</dbReference>
<dbReference type="SMART" id="SM00448">
    <property type="entry name" value="REC"/>
    <property type="match status" value="1"/>
</dbReference>
<dbReference type="Proteomes" id="UP000324159">
    <property type="component" value="Unassembled WGS sequence"/>
</dbReference>
<evidence type="ECO:0000256" key="2">
    <source>
        <dbReference type="ARBA" id="ARBA00004651"/>
    </source>
</evidence>
<dbReference type="Pfam" id="PF21623">
    <property type="entry name" value="HK_sensor_dom_bact"/>
    <property type="match status" value="1"/>
</dbReference>
<dbReference type="InterPro" id="IPR013767">
    <property type="entry name" value="PAS_fold"/>
</dbReference>
<dbReference type="PANTHER" id="PTHR43065">
    <property type="entry name" value="SENSOR HISTIDINE KINASE"/>
    <property type="match status" value="1"/>
</dbReference>
<dbReference type="SMART" id="SM00091">
    <property type="entry name" value="PAS"/>
    <property type="match status" value="3"/>
</dbReference>
<keyword evidence="6" id="KW-0808">Transferase</keyword>
<evidence type="ECO:0000256" key="5">
    <source>
        <dbReference type="ARBA" id="ARBA00022553"/>
    </source>
</evidence>
<dbReference type="SUPFAM" id="SSF103190">
    <property type="entry name" value="Sensory domain-like"/>
    <property type="match status" value="2"/>
</dbReference>
<keyword evidence="12" id="KW-0902">Two-component regulatory system</keyword>
<evidence type="ECO:0000256" key="11">
    <source>
        <dbReference type="ARBA" id="ARBA00022989"/>
    </source>
</evidence>
<proteinExistence type="predicted"/>